<evidence type="ECO:0000256" key="1">
    <source>
        <dbReference type="SAM" id="Phobius"/>
    </source>
</evidence>
<name>A0A8J3RVM7_9ACTN</name>
<feature type="transmembrane region" description="Helical" evidence="1">
    <location>
        <begin position="6"/>
        <end position="27"/>
    </location>
</feature>
<keyword evidence="1" id="KW-0472">Membrane</keyword>
<gene>
    <name evidence="2" type="ORF">Plo01_79340</name>
</gene>
<sequence>MIAPAVWLAVVYGTFLLLIAFALDLAARQTSGRASGRRSGAFTYHAAHDAWVCPEDQWLWPHSFDPEHRVMRYRATPAVCNACPVKDTCTTSEAGREITRTVDPWPASEAERFHRGIACTLALLSTLWPLATALPPERTWTERAILAAAVLLLAAGGLPLWSHLRRTTAGFPAGVRSEVRADVKVETLDTTVTTAAIAAAREARRRTGYRSDHGARRSRP</sequence>
<evidence type="ECO:0000313" key="3">
    <source>
        <dbReference type="Proteomes" id="UP000616724"/>
    </source>
</evidence>
<dbReference type="EMBL" id="BOOH01000079">
    <property type="protein sequence ID" value="GIH81505.1"/>
    <property type="molecule type" value="Genomic_DNA"/>
</dbReference>
<dbReference type="AlphaFoldDB" id="A0A8J3RVM7"/>
<reference evidence="2 3" key="1">
    <citation type="submission" date="2021-01" db="EMBL/GenBank/DDBJ databases">
        <title>Whole genome shotgun sequence of Planobispora longispora NBRC 13918.</title>
        <authorList>
            <person name="Komaki H."/>
            <person name="Tamura T."/>
        </authorList>
    </citation>
    <scope>NUCLEOTIDE SEQUENCE [LARGE SCALE GENOMIC DNA]</scope>
    <source>
        <strain evidence="2 3">NBRC 13918</strain>
    </source>
</reference>
<evidence type="ECO:0000313" key="2">
    <source>
        <dbReference type="EMBL" id="GIH81505.1"/>
    </source>
</evidence>
<proteinExistence type="predicted"/>
<organism evidence="2 3">
    <name type="scientific">Planobispora longispora</name>
    <dbReference type="NCBI Taxonomy" id="28887"/>
    <lineage>
        <taxon>Bacteria</taxon>
        <taxon>Bacillati</taxon>
        <taxon>Actinomycetota</taxon>
        <taxon>Actinomycetes</taxon>
        <taxon>Streptosporangiales</taxon>
        <taxon>Streptosporangiaceae</taxon>
        <taxon>Planobispora</taxon>
    </lineage>
</organism>
<keyword evidence="1" id="KW-1133">Transmembrane helix</keyword>
<feature type="transmembrane region" description="Helical" evidence="1">
    <location>
        <begin position="113"/>
        <end position="131"/>
    </location>
</feature>
<accession>A0A8J3RVM7</accession>
<dbReference type="Proteomes" id="UP000616724">
    <property type="component" value="Unassembled WGS sequence"/>
</dbReference>
<keyword evidence="1" id="KW-0812">Transmembrane</keyword>
<feature type="transmembrane region" description="Helical" evidence="1">
    <location>
        <begin position="143"/>
        <end position="161"/>
    </location>
</feature>
<keyword evidence="3" id="KW-1185">Reference proteome</keyword>
<comment type="caution">
    <text evidence="2">The sequence shown here is derived from an EMBL/GenBank/DDBJ whole genome shotgun (WGS) entry which is preliminary data.</text>
</comment>
<protein>
    <recommendedName>
        <fullName evidence="4">Transposase</fullName>
    </recommendedName>
</protein>
<evidence type="ECO:0008006" key="4">
    <source>
        <dbReference type="Google" id="ProtNLM"/>
    </source>
</evidence>